<dbReference type="RefSeq" id="WP_121043211.1">
    <property type="nucleotide sequence ID" value="NZ_JAVLSJ010000004.1"/>
</dbReference>
<proteinExistence type="predicted"/>
<evidence type="ECO:0000313" key="2">
    <source>
        <dbReference type="Proteomes" id="UP001246576"/>
    </source>
</evidence>
<name>A0ABU2EJH0_9BURK</name>
<keyword evidence="2" id="KW-1185">Reference proteome</keyword>
<organism evidence="1 2">
    <name type="scientific">Herbaspirillum huttiense subsp. lycopersici</name>
    <dbReference type="NCBI Taxonomy" id="3074428"/>
    <lineage>
        <taxon>Bacteria</taxon>
        <taxon>Pseudomonadati</taxon>
        <taxon>Pseudomonadota</taxon>
        <taxon>Betaproteobacteria</taxon>
        <taxon>Burkholderiales</taxon>
        <taxon>Oxalobacteraceae</taxon>
        <taxon>Herbaspirillum</taxon>
    </lineage>
</organism>
<reference evidence="1" key="1">
    <citation type="submission" date="2023-09" db="EMBL/GenBank/DDBJ databases">
        <title>Description of first Herbaspirillum huttiense subsp. nephrolepsisexaltata and Herbaspirillum huttiense subsp. lycopersicon.</title>
        <authorList>
            <person name="Poudel M."/>
            <person name="Sharma A."/>
            <person name="Goss E."/>
            <person name="Tapia J.H."/>
            <person name="Harmon C.M."/>
            <person name="Jones J.B."/>
        </authorList>
    </citation>
    <scope>NUCLEOTIDE SEQUENCE</scope>
    <source>
        <strain evidence="1">SE1</strain>
    </source>
</reference>
<dbReference type="EMBL" id="JAVLSJ010000004">
    <property type="protein sequence ID" value="MDR9848294.1"/>
    <property type="molecule type" value="Genomic_DNA"/>
</dbReference>
<comment type="caution">
    <text evidence="1">The sequence shown here is derived from an EMBL/GenBank/DDBJ whole genome shotgun (WGS) entry which is preliminary data.</text>
</comment>
<dbReference type="InterPro" id="IPR011990">
    <property type="entry name" value="TPR-like_helical_dom_sf"/>
</dbReference>
<protein>
    <recommendedName>
        <fullName evidence="3">Sel1 repeat family protein</fullName>
    </recommendedName>
</protein>
<accession>A0ABU2EJH0</accession>
<evidence type="ECO:0000313" key="1">
    <source>
        <dbReference type="EMBL" id="MDR9848294.1"/>
    </source>
</evidence>
<dbReference type="Gene3D" id="1.25.40.10">
    <property type="entry name" value="Tetratricopeptide repeat domain"/>
    <property type="match status" value="1"/>
</dbReference>
<sequence>MSSPILIKFAMSAIGQKRTIKIIMGKKLKIRTLCMACAAVLLLASCAAALVPKVDDPASKLKIAQDLFENHNRPLAAEPMIIDAIAIYKEKHDVAGLVEGQRVYGLFLRSAAVSGSKQHYLQYGFRDKEVSFDNRLSAALLYFERATALAREAGLVDIIPNLYVNIALTHYAQGNKDATCTAFDESLHADDVRIQHDPQRKIILPREYASFREGVKDLKMKAGCSS</sequence>
<evidence type="ECO:0008006" key="3">
    <source>
        <dbReference type="Google" id="ProtNLM"/>
    </source>
</evidence>
<dbReference type="Proteomes" id="UP001246576">
    <property type="component" value="Unassembled WGS sequence"/>
</dbReference>
<gene>
    <name evidence="1" type="ORF">RI048_08730</name>
</gene>